<feature type="chain" id="PRO_5031014510" evidence="2">
    <location>
        <begin position="20"/>
        <end position="88"/>
    </location>
</feature>
<proteinExistence type="predicted"/>
<comment type="caution">
    <text evidence="3">The sequence shown here is derived from an EMBL/GenBank/DDBJ whole genome shotgun (WGS) entry which is preliminary data.</text>
</comment>
<dbReference type="Proteomes" id="UP000549617">
    <property type="component" value="Unassembled WGS sequence"/>
</dbReference>
<keyword evidence="2" id="KW-0732">Signal</keyword>
<feature type="signal peptide" evidence="2">
    <location>
        <begin position="1"/>
        <end position="19"/>
    </location>
</feature>
<dbReference type="EMBL" id="JACIJC010000001">
    <property type="protein sequence ID" value="MBB5684656.1"/>
    <property type="molecule type" value="Genomic_DNA"/>
</dbReference>
<evidence type="ECO:0000313" key="3">
    <source>
        <dbReference type="EMBL" id="MBB5684656.1"/>
    </source>
</evidence>
<sequence>MLGLLALALLAASPSTDPAAPESAAEKASDAQDKVICKRFLETGSLVKGYRSCKTKREWERERENLRARGPGSNSCRDAANGGAGCSP</sequence>
<keyword evidence="4" id="KW-1185">Reference proteome</keyword>
<evidence type="ECO:0000256" key="1">
    <source>
        <dbReference type="SAM" id="MobiDB-lite"/>
    </source>
</evidence>
<dbReference type="AlphaFoldDB" id="A0A7W9AFP9"/>
<evidence type="ECO:0000256" key="2">
    <source>
        <dbReference type="SAM" id="SignalP"/>
    </source>
</evidence>
<evidence type="ECO:0000313" key="4">
    <source>
        <dbReference type="Proteomes" id="UP000549617"/>
    </source>
</evidence>
<accession>A0A7W9AFP9</accession>
<gene>
    <name evidence="3" type="ORF">FHS49_000647</name>
</gene>
<name>A0A7W9AFP9_9SPHN</name>
<protein>
    <submittedName>
        <fullName evidence="3">Uncharacterized protein</fullName>
    </submittedName>
</protein>
<reference evidence="3 4" key="1">
    <citation type="submission" date="2020-08" db="EMBL/GenBank/DDBJ databases">
        <title>Genomic Encyclopedia of Type Strains, Phase IV (KMG-IV): sequencing the most valuable type-strain genomes for metagenomic binning, comparative biology and taxonomic classification.</title>
        <authorList>
            <person name="Goeker M."/>
        </authorList>
    </citation>
    <scope>NUCLEOTIDE SEQUENCE [LARGE SCALE GENOMIC DNA]</scope>
    <source>
        <strain evidence="3 4">DSM 25079</strain>
    </source>
</reference>
<organism evidence="3 4">
    <name type="scientific">Sphingobium boeckii</name>
    <dbReference type="NCBI Taxonomy" id="1082345"/>
    <lineage>
        <taxon>Bacteria</taxon>
        <taxon>Pseudomonadati</taxon>
        <taxon>Pseudomonadota</taxon>
        <taxon>Alphaproteobacteria</taxon>
        <taxon>Sphingomonadales</taxon>
        <taxon>Sphingomonadaceae</taxon>
        <taxon>Sphingobium</taxon>
    </lineage>
</organism>
<feature type="region of interest" description="Disordered" evidence="1">
    <location>
        <begin position="63"/>
        <end position="88"/>
    </location>
</feature>